<dbReference type="Gene3D" id="2.60.40.420">
    <property type="entry name" value="Cupredoxins - blue copper proteins"/>
    <property type="match status" value="1"/>
</dbReference>
<feature type="domain" description="Phytocyanin" evidence="4">
    <location>
        <begin position="24"/>
        <end position="122"/>
    </location>
</feature>
<protein>
    <recommendedName>
        <fullName evidence="4">Phytocyanin domain-containing protein</fullName>
    </recommendedName>
</protein>
<dbReference type="Proteomes" id="UP001457282">
    <property type="component" value="Unassembled WGS sequence"/>
</dbReference>
<comment type="caution">
    <text evidence="5">The sequence shown here is derived from an EMBL/GenBank/DDBJ whole genome shotgun (WGS) entry which is preliminary data.</text>
</comment>
<evidence type="ECO:0000313" key="5">
    <source>
        <dbReference type="EMBL" id="KAK9910683.1"/>
    </source>
</evidence>
<dbReference type="EMBL" id="JBEDUW010000007">
    <property type="protein sequence ID" value="KAK9910683.1"/>
    <property type="molecule type" value="Genomic_DNA"/>
</dbReference>
<dbReference type="InterPro" id="IPR039391">
    <property type="entry name" value="Phytocyanin-like"/>
</dbReference>
<reference evidence="5 6" key="1">
    <citation type="journal article" date="2023" name="G3 (Bethesda)">
        <title>A chromosome-length genome assembly and annotation of blackberry (Rubus argutus, cv. 'Hillquist').</title>
        <authorList>
            <person name="Bruna T."/>
            <person name="Aryal R."/>
            <person name="Dudchenko O."/>
            <person name="Sargent D.J."/>
            <person name="Mead D."/>
            <person name="Buti M."/>
            <person name="Cavallini A."/>
            <person name="Hytonen T."/>
            <person name="Andres J."/>
            <person name="Pham M."/>
            <person name="Weisz D."/>
            <person name="Mascagni F."/>
            <person name="Usai G."/>
            <person name="Natali L."/>
            <person name="Bassil N."/>
            <person name="Fernandez G.E."/>
            <person name="Lomsadze A."/>
            <person name="Armour M."/>
            <person name="Olukolu B."/>
            <person name="Poorten T."/>
            <person name="Britton C."/>
            <person name="Davik J."/>
            <person name="Ashrafi H."/>
            <person name="Aiden E.L."/>
            <person name="Borodovsky M."/>
            <person name="Worthington M."/>
        </authorList>
    </citation>
    <scope>NUCLEOTIDE SEQUENCE [LARGE SCALE GENOMIC DNA]</scope>
    <source>
        <strain evidence="5">PI 553951</strain>
    </source>
</reference>
<evidence type="ECO:0000313" key="6">
    <source>
        <dbReference type="Proteomes" id="UP001457282"/>
    </source>
</evidence>
<proteinExistence type="predicted"/>
<keyword evidence="1" id="KW-1015">Disulfide bond</keyword>
<keyword evidence="3" id="KW-0732">Signal</keyword>
<dbReference type="GO" id="GO:0009055">
    <property type="term" value="F:electron transfer activity"/>
    <property type="evidence" value="ECO:0007669"/>
    <property type="project" value="InterPro"/>
</dbReference>
<dbReference type="PANTHER" id="PTHR33021">
    <property type="entry name" value="BLUE COPPER PROTEIN"/>
    <property type="match status" value="1"/>
</dbReference>
<dbReference type="FunFam" id="2.60.40.420:FF:000034">
    <property type="entry name" value="Cupredoxin superfamily protein"/>
    <property type="match status" value="1"/>
</dbReference>
<dbReference type="SUPFAM" id="SSF49503">
    <property type="entry name" value="Cupredoxins"/>
    <property type="match status" value="1"/>
</dbReference>
<sequence>MARVSTALVVVAFFVVFPSMVLATEYVVGDSLGWSGDVDYDEWAAGKSFTVGDVLIFNYIATDHNVVVAASSDDYDNCVTSPNLGVYDTGHDEFTLNEAGTYYFLCSYHCDSLQQKVMVTVN</sequence>
<dbReference type="InterPro" id="IPR008972">
    <property type="entry name" value="Cupredoxin"/>
</dbReference>
<gene>
    <name evidence="5" type="ORF">M0R45_034635</name>
</gene>
<dbReference type="GO" id="GO:0005886">
    <property type="term" value="C:plasma membrane"/>
    <property type="evidence" value="ECO:0007669"/>
    <property type="project" value="TreeGrafter"/>
</dbReference>
<dbReference type="Pfam" id="PF02298">
    <property type="entry name" value="Cu_bind_like"/>
    <property type="match status" value="1"/>
</dbReference>
<dbReference type="CDD" id="cd04216">
    <property type="entry name" value="Phytocyanin"/>
    <property type="match status" value="1"/>
</dbReference>
<dbReference type="PROSITE" id="PS51485">
    <property type="entry name" value="PHYTOCYANIN"/>
    <property type="match status" value="1"/>
</dbReference>
<organism evidence="5 6">
    <name type="scientific">Rubus argutus</name>
    <name type="common">Southern blackberry</name>
    <dbReference type="NCBI Taxonomy" id="59490"/>
    <lineage>
        <taxon>Eukaryota</taxon>
        <taxon>Viridiplantae</taxon>
        <taxon>Streptophyta</taxon>
        <taxon>Embryophyta</taxon>
        <taxon>Tracheophyta</taxon>
        <taxon>Spermatophyta</taxon>
        <taxon>Magnoliopsida</taxon>
        <taxon>eudicotyledons</taxon>
        <taxon>Gunneridae</taxon>
        <taxon>Pentapetalae</taxon>
        <taxon>rosids</taxon>
        <taxon>fabids</taxon>
        <taxon>Rosales</taxon>
        <taxon>Rosaceae</taxon>
        <taxon>Rosoideae</taxon>
        <taxon>Rosoideae incertae sedis</taxon>
        <taxon>Rubus</taxon>
    </lineage>
</organism>
<keyword evidence="2" id="KW-0325">Glycoprotein</keyword>
<dbReference type="InterPro" id="IPR003245">
    <property type="entry name" value="Phytocyanin_dom"/>
</dbReference>
<evidence type="ECO:0000259" key="4">
    <source>
        <dbReference type="PROSITE" id="PS51485"/>
    </source>
</evidence>
<evidence type="ECO:0000256" key="3">
    <source>
        <dbReference type="SAM" id="SignalP"/>
    </source>
</evidence>
<evidence type="ECO:0000256" key="2">
    <source>
        <dbReference type="ARBA" id="ARBA00023180"/>
    </source>
</evidence>
<name>A0AAW1VTQ2_RUBAR</name>
<feature type="chain" id="PRO_5043362888" description="Phytocyanin domain-containing protein" evidence="3">
    <location>
        <begin position="24"/>
        <end position="122"/>
    </location>
</feature>
<accession>A0AAW1VTQ2</accession>
<feature type="signal peptide" evidence="3">
    <location>
        <begin position="1"/>
        <end position="23"/>
    </location>
</feature>
<dbReference type="AlphaFoldDB" id="A0AAW1VTQ2"/>
<keyword evidence="6" id="KW-1185">Reference proteome</keyword>
<evidence type="ECO:0000256" key="1">
    <source>
        <dbReference type="ARBA" id="ARBA00023157"/>
    </source>
</evidence>
<dbReference type="PANTHER" id="PTHR33021:SF306">
    <property type="entry name" value="BLUE COPPER PROTEIN-LIKE"/>
    <property type="match status" value="1"/>
</dbReference>